<accession>A0A6A6NXY1</accession>
<gene>
    <name evidence="3" type="ORF">BDY21DRAFT_346953</name>
</gene>
<name>A0A6A6NXY1_9PEZI</name>
<feature type="transmembrane region" description="Helical" evidence="2">
    <location>
        <begin position="129"/>
        <end position="147"/>
    </location>
</feature>
<evidence type="ECO:0000256" key="2">
    <source>
        <dbReference type="SAM" id="Phobius"/>
    </source>
</evidence>
<keyword evidence="2" id="KW-0812">Transmembrane</keyword>
<proteinExistence type="predicted"/>
<evidence type="ECO:0000313" key="3">
    <source>
        <dbReference type="EMBL" id="KAF2456384.1"/>
    </source>
</evidence>
<sequence length="165" mass="19021">MTRRRVHGWSWTTTCWRERGVGHGRIAEGVRPDFEDLQLVKRLQDGRVRAPPHGIVGSTGTGRRAAGPEQEAGPWFDGRAKTRESWWSLPSRRFEVWDRPRLQPAPTGWTGGGRFSRHRPRSINRYREGIGVIESGCWLSLFCYIWASRFYEAETSDFHMGGPRL</sequence>
<protein>
    <submittedName>
        <fullName evidence="3">Uncharacterized protein</fullName>
    </submittedName>
</protein>
<keyword evidence="2" id="KW-1133">Transmembrane helix</keyword>
<keyword evidence="2" id="KW-0472">Membrane</keyword>
<evidence type="ECO:0000313" key="4">
    <source>
        <dbReference type="Proteomes" id="UP000799766"/>
    </source>
</evidence>
<evidence type="ECO:0000256" key="1">
    <source>
        <dbReference type="SAM" id="MobiDB-lite"/>
    </source>
</evidence>
<dbReference type="AlphaFoldDB" id="A0A6A6NXY1"/>
<feature type="region of interest" description="Disordered" evidence="1">
    <location>
        <begin position="50"/>
        <end position="75"/>
    </location>
</feature>
<organism evidence="3 4">
    <name type="scientific">Lineolata rhizophorae</name>
    <dbReference type="NCBI Taxonomy" id="578093"/>
    <lineage>
        <taxon>Eukaryota</taxon>
        <taxon>Fungi</taxon>
        <taxon>Dikarya</taxon>
        <taxon>Ascomycota</taxon>
        <taxon>Pezizomycotina</taxon>
        <taxon>Dothideomycetes</taxon>
        <taxon>Dothideomycetes incertae sedis</taxon>
        <taxon>Lineolatales</taxon>
        <taxon>Lineolataceae</taxon>
        <taxon>Lineolata</taxon>
    </lineage>
</organism>
<keyword evidence="4" id="KW-1185">Reference proteome</keyword>
<reference evidence="3" key="1">
    <citation type="journal article" date="2020" name="Stud. Mycol.">
        <title>101 Dothideomycetes genomes: a test case for predicting lifestyles and emergence of pathogens.</title>
        <authorList>
            <person name="Haridas S."/>
            <person name="Albert R."/>
            <person name="Binder M."/>
            <person name="Bloem J."/>
            <person name="Labutti K."/>
            <person name="Salamov A."/>
            <person name="Andreopoulos B."/>
            <person name="Baker S."/>
            <person name="Barry K."/>
            <person name="Bills G."/>
            <person name="Bluhm B."/>
            <person name="Cannon C."/>
            <person name="Castanera R."/>
            <person name="Culley D."/>
            <person name="Daum C."/>
            <person name="Ezra D."/>
            <person name="Gonzalez J."/>
            <person name="Henrissat B."/>
            <person name="Kuo A."/>
            <person name="Liang C."/>
            <person name="Lipzen A."/>
            <person name="Lutzoni F."/>
            <person name="Magnuson J."/>
            <person name="Mondo S."/>
            <person name="Nolan M."/>
            <person name="Ohm R."/>
            <person name="Pangilinan J."/>
            <person name="Park H.-J."/>
            <person name="Ramirez L."/>
            <person name="Alfaro M."/>
            <person name="Sun H."/>
            <person name="Tritt A."/>
            <person name="Yoshinaga Y."/>
            <person name="Zwiers L.-H."/>
            <person name="Turgeon B."/>
            <person name="Goodwin S."/>
            <person name="Spatafora J."/>
            <person name="Crous P."/>
            <person name="Grigoriev I."/>
        </authorList>
    </citation>
    <scope>NUCLEOTIDE SEQUENCE</scope>
    <source>
        <strain evidence="3">ATCC 16933</strain>
    </source>
</reference>
<dbReference type="EMBL" id="MU001683">
    <property type="protein sequence ID" value="KAF2456384.1"/>
    <property type="molecule type" value="Genomic_DNA"/>
</dbReference>
<dbReference type="Proteomes" id="UP000799766">
    <property type="component" value="Unassembled WGS sequence"/>
</dbReference>